<keyword evidence="2" id="KW-1185">Reference proteome</keyword>
<evidence type="ECO:0000313" key="2">
    <source>
        <dbReference type="Proteomes" id="UP000266723"/>
    </source>
</evidence>
<gene>
    <name evidence="1" type="ORF">DY000_02021530</name>
</gene>
<comment type="caution">
    <text evidence="1">The sequence shown here is derived from an EMBL/GenBank/DDBJ whole genome shotgun (WGS) entry which is preliminary data.</text>
</comment>
<sequence>MSLLIRRTVQVDESLGHLRPHGKNRKKDAVSAPRVSRAHWRLNSMQRSSYVGIGLVAYRFSMCSSSYSRSMEIELSSMRRVTYRPFADLSKDRVHSFFFLLSSSRALEDSTSSFSSNPGENFYGGRKLNALVSRRVESSCFVMTPRSHTTYIEFLFVLGGREWSLSSPPEDARSQQMHLRISFV</sequence>
<name>A0ABQ7EKP2_BRACR</name>
<accession>A0ABQ7EKP2</accession>
<reference evidence="1 2" key="1">
    <citation type="journal article" date="2020" name="BMC Genomics">
        <title>Intraspecific diversification of the crop wild relative Brassica cretica Lam. using demographic model selection.</title>
        <authorList>
            <person name="Kioukis A."/>
            <person name="Michalopoulou V.A."/>
            <person name="Briers L."/>
            <person name="Pirintsos S."/>
            <person name="Studholme D.J."/>
            <person name="Pavlidis P."/>
            <person name="Sarris P.F."/>
        </authorList>
    </citation>
    <scope>NUCLEOTIDE SEQUENCE [LARGE SCALE GENOMIC DNA]</scope>
    <source>
        <strain evidence="2">cv. PFS-1207/04</strain>
    </source>
</reference>
<organism evidence="1 2">
    <name type="scientific">Brassica cretica</name>
    <name type="common">Mustard</name>
    <dbReference type="NCBI Taxonomy" id="69181"/>
    <lineage>
        <taxon>Eukaryota</taxon>
        <taxon>Viridiplantae</taxon>
        <taxon>Streptophyta</taxon>
        <taxon>Embryophyta</taxon>
        <taxon>Tracheophyta</taxon>
        <taxon>Spermatophyta</taxon>
        <taxon>Magnoliopsida</taxon>
        <taxon>eudicotyledons</taxon>
        <taxon>Gunneridae</taxon>
        <taxon>Pentapetalae</taxon>
        <taxon>rosids</taxon>
        <taxon>malvids</taxon>
        <taxon>Brassicales</taxon>
        <taxon>Brassicaceae</taxon>
        <taxon>Brassiceae</taxon>
        <taxon>Brassica</taxon>
    </lineage>
</organism>
<dbReference type="EMBL" id="QGKV02000299">
    <property type="protein sequence ID" value="KAF3597352.1"/>
    <property type="molecule type" value="Genomic_DNA"/>
</dbReference>
<protein>
    <submittedName>
        <fullName evidence="1">Uncharacterized protein</fullName>
    </submittedName>
</protein>
<proteinExistence type="predicted"/>
<evidence type="ECO:0000313" key="1">
    <source>
        <dbReference type="EMBL" id="KAF3597352.1"/>
    </source>
</evidence>
<dbReference type="Proteomes" id="UP000266723">
    <property type="component" value="Unassembled WGS sequence"/>
</dbReference>